<dbReference type="AlphaFoldDB" id="A0A9W4I581"/>
<organism evidence="1 2">
    <name type="scientific">Penicillium nalgiovense</name>
    <dbReference type="NCBI Taxonomy" id="60175"/>
    <lineage>
        <taxon>Eukaryota</taxon>
        <taxon>Fungi</taxon>
        <taxon>Dikarya</taxon>
        <taxon>Ascomycota</taxon>
        <taxon>Pezizomycotina</taxon>
        <taxon>Eurotiomycetes</taxon>
        <taxon>Eurotiomycetidae</taxon>
        <taxon>Eurotiales</taxon>
        <taxon>Aspergillaceae</taxon>
        <taxon>Penicillium</taxon>
    </lineage>
</organism>
<dbReference type="Gene3D" id="3.40.50.150">
    <property type="entry name" value="Vaccinia Virus protein VP39"/>
    <property type="match status" value="1"/>
</dbReference>
<dbReference type="Proteomes" id="UP001153461">
    <property type="component" value="Unassembled WGS sequence"/>
</dbReference>
<name>A0A9W4I581_PENNA</name>
<dbReference type="GO" id="GO:0005829">
    <property type="term" value="C:cytosol"/>
    <property type="evidence" value="ECO:0007669"/>
    <property type="project" value="TreeGrafter"/>
</dbReference>
<reference evidence="1" key="1">
    <citation type="submission" date="2021-07" db="EMBL/GenBank/DDBJ databases">
        <authorList>
            <person name="Branca A.L. A."/>
        </authorList>
    </citation>
    <scope>NUCLEOTIDE SEQUENCE</scope>
</reference>
<comment type="caution">
    <text evidence="1">The sequence shown here is derived from an EMBL/GenBank/DDBJ whole genome shotgun (WGS) entry which is preliminary data.</text>
</comment>
<protein>
    <submittedName>
        <fullName evidence="1">Uncharacterized protein</fullName>
    </submittedName>
</protein>
<dbReference type="OrthoDB" id="6077919at2759"/>
<proteinExistence type="predicted"/>
<sequence>MVYYVRFLKPPRIQQQKGSTYLSALICITTDLGDYFLAEDVDLMVIAENSSRVTFQKSTKWNASNRELAITLGPLPSNLAQQSIVLTVQVPHPSGHLISQHPPIPLVVAATSAPFGPRSTPAEKLVQRRIQYSGCEPFPMKIWEETGNSIARHIWDVPRDAGLATVTYLHMIRENIRRNDKSKSTESKIPALKRVLSSPRNQPLQVVELGAGCGIAGIALASMLPNCSVLLTDLPEVEDIITRNINAAQLATMSSVHYQNLDWDDPPDDLCPRPIELILVSDCTYNADSLPALVSTLDRLVRTSPDAIILVALKRRHDSETVFFDLMRLAGFTAVQDSVEIPSQHDEVDEIEFYCYSRASGEI</sequence>
<dbReference type="SUPFAM" id="SSF53335">
    <property type="entry name" value="S-adenosyl-L-methionine-dependent methyltransferases"/>
    <property type="match status" value="1"/>
</dbReference>
<dbReference type="PANTHER" id="PTHR14614">
    <property type="entry name" value="HEPATOCELLULAR CARCINOMA-ASSOCIATED ANTIGEN"/>
    <property type="match status" value="1"/>
</dbReference>
<evidence type="ECO:0000313" key="1">
    <source>
        <dbReference type="EMBL" id="CAG8220954.1"/>
    </source>
</evidence>
<dbReference type="InterPro" id="IPR029063">
    <property type="entry name" value="SAM-dependent_MTases_sf"/>
</dbReference>
<dbReference type="InterPro" id="IPR019410">
    <property type="entry name" value="Methyltransf_16"/>
</dbReference>
<gene>
    <name evidence="1" type="ORF">PNAL_LOCUS8035</name>
</gene>
<evidence type="ECO:0000313" key="2">
    <source>
        <dbReference type="Proteomes" id="UP001153461"/>
    </source>
</evidence>
<dbReference type="EMBL" id="CAJVNV010000510">
    <property type="protein sequence ID" value="CAG8220954.1"/>
    <property type="molecule type" value="Genomic_DNA"/>
</dbReference>
<dbReference type="PANTHER" id="PTHR14614:SF132">
    <property type="entry name" value="PROTEIN-LYSINE METHYLTRANSFERASE C42C1.13"/>
    <property type="match status" value="1"/>
</dbReference>
<accession>A0A9W4I581</accession>
<dbReference type="Pfam" id="PF10294">
    <property type="entry name" value="Methyltransf_16"/>
    <property type="match status" value="1"/>
</dbReference>
<dbReference type="GO" id="GO:0008757">
    <property type="term" value="F:S-adenosylmethionine-dependent methyltransferase activity"/>
    <property type="evidence" value="ECO:0007669"/>
    <property type="project" value="UniProtKB-ARBA"/>
</dbReference>